<evidence type="ECO:0000313" key="13">
    <source>
        <dbReference type="Proteomes" id="UP000823858"/>
    </source>
</evidence>
<dbReference type="InterPro" id="IPR039430">
    <property type="entry name" value="Thymidylate_kin-like_dom"/>
</dbReference>
<dbReference type="GO" id="GO:0005829">
    <property type="term" value="C:cytosol"/>
    <property type="evidence" value="ECO:0007669"/>
    <property type="project" value="TreeGrafter"/>
</dbReference>
<feature type="domain" description="Thymidylate kinase-like" evidence="11">
    <location>
        <begin position="5"/>
        <end position="108"/>
    </location>
</feature>
<sequence length="241" mass="25467">MIIAFEGIDGAGKNTLVTALEAELIAREIPVARLAFPRYETSVHAQLAAAALHGEMGDLVDSVHGMATMFALDRAEVAAELAGFDEDGYVVLLDRWVASNAAYSAARLSQDAVTGTGEATGEDREGPVSGEVVAWVEDLEFAQLGVPFPDLQVLVDVPDSVTARRVASRAEQDTDREVDAYEADGGLQARTLAAYRALAAAHWNSPWIVLDNSGDRSALDGQLTELADAVEETVAGAPAED</sequence>
<dbReference type="InterPro" id="IPR027417">
    <property type="entry name" value="P-loop_NTPase"/>
</dbReference>
<dbReference type="EC" id="2.7.4.9" evidence="2 10"/>
<keyword evidence="5 10" id="KW-0545">Nucleotide biosynthesis</keyword>
<gene>
    <name evidence="10" type="primary">tmk</name>
    <name evidence="12" type="ORF">H9751_05460</name>
</gene>
<reference evidence="12" key="1">
    <citation type="journal article" date="2021" name="PeerJ">
        <title>Extensive microbial diversity within the chicken gut microbiome revealed by metagenomics and culture.</title>
        <authorList>
            <person name="Gilroy R."/>
            <person name="Ravi A."/>
            <person name="Getino M."/>
            <person name="Pursley I."/>
            <person name="Horton D.L."/>
            <person name="Alikhan N.F."/>
            <person name="Baker D."/>
            <person name="Gharbi K."/>
            <person name="Hall N."/>
            <person name="Watson M."/>
            <person name="Adriaenssens E.M."/>
            <person name="Foster-Nyarko E."/>
            <person name="Jarju S."/>
            <person name="Secka A."/>
            <person name="Antonio M."/>
            <person name="Oren A."/>
            <person name="Chaudhuri R.R."/>
            <person name="La Ragione R."/>
            <person name="Hildebrand F."/>
            <person name="Pallen M.J."/>
        </authorList>
    </citation>
    <scope>NUCLEOTIDE SEQUENCE</scope>
    <source>
        <strain evidence="12">ChiHjej13B12-4958</strain>
    </source>
</reference>
<dbReference type="GO" id="GO:0005524">
    <property type="term" value="F:ATP binding"/>
    <property type="evidence" value="ECO:0007669"/>
    <property type="project" value="UniProtKB-UniRule"/>
</dbReference>
<dbReference type="HAMAP" id="MF_00165">
    <property type="entry name" value="Thymidylate_kinase"/>
    <property type="match status" value="1"/>
</dbReference>
<keyword evidence="8 10" id="KW-0067">ATP-binding</keyword>
<evidence type="ECO:0000256" key="7">
    <source>
        <dbReference type="ARBA" id="ARBA00022777"/>
    </source>
</evidence>
<dbReference type="GO" id="GO:0004798">
    <property type="term" value="F:dTMP kinase activity"/>
    <property type="evidence" value="ECO:0007669"/>
    <property type="project" value="UniProtKB-UniRule"/>
</dbReference>
<keyword evidence="7 10" id="KW-0418">Kinase</keyword>
<dbReference type="PANTHER" id="PTHR10344">
    <property type="entry name" value="THYMIDYLATE KINASE"/>
    <property type="match status" value="1"/>
</dbReference>
<comment type="caution">
    <text evidence="10">Lacks conserved residue(s) required for the propagation of feature annotation.</text>
</comment>
<evidence type="ECO:0000256" key="6">
    <source>
        <dbReference type="ARBA" id="ARBA00022741"/>
    </source>
</evidence>
<comment type="caution">
    <text evidence="12">The sequence shown here is derived from an EMBL/GenBank/DDBJ whole genome shotgun (WGS) entry which is preliminary data.</text>
</comment>
<dbReference type="GO" id="GO:0006227">
    <property type="term" value="P:dUDP biosynthetic process"/>
    <property type="evidence" value="ECO:0007669"/>
    <property type="project" value="TreeGrafter"/>
</dbReference>
<dbReference type="Proteomes" id="UP000823858">
    <property type="component" value="Unassembled WGS sequence"/>
</dbReference>
<evidence type="ECO:0000259" key="11">
    <source>
        <dbReference type="Pfam" id="PF02223"/>
    </source>
</evidence>
<evidence type="ECO:0000256" key="9">
    <source>
        <dbReference type="ARBA" id="ARBA00048743"/>
    </source>
</evidence>
<dbReference type="AlphaFoldDB" id="A0A9D2QF92"/>
<comment type="catalytic activity">
    <reaction evidence="9 10">
        <text>dTMP + ATP = dTDP + ADP</text>
        <dbReference type="Rhea" id="RHEA:13517"/>
        <dbReference type="ChEBI" id="CHEBI:30616"/>
        <dbReference type="ChEBI" id="CHEBI:58369"/>
        <dbReference type="ChEBI" id="CHEBI:63528"/>
        <dbReference type="ChEBI" id="CHEBI:456216"/>
        <dbReference type="EC" id="2.7.4.9"/>
    </reaction>
</comment>
<dbReference type="InterPro" id="IPR018094">
    <property type="entry name" value="Thymidylate_kinase"/>
</dbReference>
<dbReference type="GO" id="GO:0006233">
    <property type="term" value="P:dTDP biosynthetic process"/>
    <property type="evidence" value="ECO:0007669"/>
    <property type="project" value="InterPro"/>
</dbReference>
<evidence type="ECO:0000256" key="8">
    <source>
        <dbReference type="ARBA" id="ARBA00022840"/>
    </source>
</evidence>
<reference evidence="12" key="2">
    <citation type="submission" date="2021-04" db="EMBL/GenBank/DDBJ databases">
        <authorList>
            <person name="Gilroy R."/>
        </authorList>
    </citation>
    <scope>NUCLEOTIDE SEQUENCE</scope>
    <source>
        <strain evidence="12">ChiHjej13B12-4958</strain>
    </source>
</reference>
<evidence type="ECO:0000256" key="10">
    <source>
        <dbReference type="HAMAP-Rule" id="MF_00165"/>
    </source>
</evidence>
<dbReference type="EMBL" id="DWVP01000014">
    <property type="protein sequence ID" value="HJC84979.1"/>
    <property type="molecule type" value="Genomic_DNA"/>
</dbReference>
<dbReference type="PANTHER" id="PTHR10344:SF4">
    <property type="entry name" value="UMP-CMP KINASE 2, MITOCHONDRIAL"/>
    <property type="match status" value="1"/>
</dbReference>
<protein>
    <recommendedName>
        <fullName evidence="3 10">Thymidylate kinase</fullName>
        <ecNumber evidence="2 10">2.7.4.9</ecNumber>
    </recommendedName>
    <alternativeName>
        <fullName evidence="10">dTMP kinase</fullName>
    </alternativeName>
</protein>
<dbReference type="GO" id="GO:0006235">
    <property type="term" value="P:dTTP biosynthetic process"/>
    <property type="evidence" value="ECO:0007669"/>
    <property type="project" value="UniProtKB-UniRule"/>
</dbReference>
<proteinExistence type="inferred from homology"/>
<dbReference type="Gene3D" id="3.40.50.300">
    <property type="entry name" value="P-loop containing nucleotide triphosphate hydrolases"/>
    <property type="match status" value="1"/>
</dbReference>
<name>A0A9D2QF92_9CORY</name>
<evidence type="ECO:0000256" key="2">
    <source>
        <dbReference type="ARBA" id="ARBA00012980"/>
    </source>
</evidence>
<evidence type="ECO:0000313" key="12">
    <source>
        <dbReference type="EMBL" id="HJC84979.1"/>
    </source>
</evidence>
<evidence type="ECO:0000256" key="1">
    <source>
        <dbReference type="ARBA" id="ARBA00009776"/>
    </source>
</evidence>
<dbReference type="SUPFAM" id="SSF52540">
    <property type="entry name" value="P-loop containing nucleoside triphosphate hydrolases"/>
    <property type="match status" value="1"/>
</dbReference>
<keyword evidence="4 10" id="KW-0808">Transferase</keyword>
<comment type="function">
    <text evidence="10">Phosphorylation of dTMP to form dTDP in both de novo and salvage pathways of dTTP synthesis.</text>
</comment>
<evidence type="ECO:0000256" key="3">
    <source>
        <dbReference type="ARBA" id="ARBA00017144"/>
    </source>
</evidence>
<dbReference type="Pfam" id="PF02223">
    <property type="entry name" value="Thymidylate_kin"/>
    <property type="match status" value="1"/>
</dbReference>
<evidence type="ECO:0000256" key="4">
    <source>
        <dbReference type="ARBA" id="ARBA00022679"/>
    </source>
</evidence>
<accession>A0A9D2QF92</accession>
<evidence type="ECO:0000256" key="5">
    <source>
        <dbReference type="ARBA" id="ARBA00022727"/>
    </source>
</evidence>
<dbReference type="NCBIfam" id="NF005923">
    <property type="entry name" value="PRK07933.1"/>
    <property type="match status" value="1"/>
</dbReference>
<keyword evidence="6 10" id="KW-0547">Nucleotide-binding</keyword>
<organism evidence="12 13">
    <name type="scientific">Candidatus Corynebacterium faecigallinarum</name>
    <dbReference type="NCBI Taxonomy" id="2838528"/>
    <lineage>
        <taxon>Bacteria</taxon>
        <taxon>Bacillati</taxon>
        <taxon>Actinomycetota</taxon>
        <taxon>Actinomycetes</taxon>
        <taxon>Mycobacteriales</taxon>
        <taxon>Corynebacteriaceae</taxon>
        <taxon>Corynebacterium</taxon>
    </lineage>
</organism>
<comment type="similarity">
    <text evidence="1 10">Belongs to the thymidylate kinase family.</text>
</comment>